<dbReference type="Gene3D" id="2.30.110.10">
    <property type="entry name" value="Electron Transport, Fmn-binding Protein, Chain A"/>
    <property type="match status" value="1"/>
</dbReference>
<feature type="compositionally biased region" description="Basic and acidic residues" evidence="2">
    <location>
        <begin position="52"/>
        <end position="63"/>
    </location>
</feature>
<feature type="domain" description="Pyridoxamine 5'-phosphate oxidase N-terminal" evidence="3">
    <location>
        <begin position="5"/>
        <end position="128"/>
    </location>
</feature>
<dbReference type="GO" id="GO:0005829">
    <property type="term" value="C:cytosol"/>
    <property type="evidence" value="ECO:0007669"/>
    <property type="project" value="TreeGrafter"/>
</dbReference>
<keyword evidence="7" id="KW-1185">Reference proteome</keyword>
<dbReference type="InterPro" id="IPR011576">
    <property type="entry name" value="Pyridox_Oxase_N"/>
</dbReference>
<evidence type="ECO:0000313" key="7">
    <source>
        <dbReference type="Proteomes" id="UP001016761"/>
    </source>
</evidence>
<dbReference type="NCBIfam" id="TIGR03618">
    <property type="entry name" value="Rv1155_F420"/>
    <property type="match status" value="1"/>
</dbReference>
<evidence type="ECO:0000313" key="5">
    <source>
        <dbReference type="EMBL" id="NUC73321.1"/>
    </source>
</evidence>
<dbReference type="PANTHER" id="PTHR35176">
    <property type="entry name" value="HEME OXYGENASE HI_0854-RELATED"/>
    <property type="match status" value="1"/>
</dbReference>
<dbReference type="Proteomes" id="UP000728647">
    <property type="component" value="Unassembled WGS sequence"/>
</dbReference>
<dbReference type="EMBL" id="JABURA010000001">
    <property type="protein sequence ID" value="NUB90861.1"/>
    <property type="molecule type" value="Genomic_DNA"/>
</dbReference>
<dbReference type="RefSeq" id="WP_174681166.1">
    <property type="nucleotide sequence ID" value="NZ_JABUQZ010000001.1"/>
</dbReference>
<dbReference type="InterPro" id="IPR019920">
    <property type="entry name" value="F420-binding_dom_put"/>
</dbReference>
<dbReference type="InterPro" id="IPR052019">
    <property type="entry name" value="F420H2_bilvrd_red/Heme_oxyg"/>
</dbReference>
<protein>
    <submittedName>
        <fullName evidence="4">PPOX class F420-dependent oxidoreductase</fullName>
    </submittedName>
</protein>
<feature type="region of interest" description="Disordered" evidence="2">
    <location>
        <begin position="52"/>
        <end position="71"/>
    </location>
</feature>
<dbReference type="GO" id="GO:0016627">
    <property type="term" value="F:oxidoreductase activity, acting on the CH-CH group of donors"/>
    <property type="evidence" value="ECO:0007669"/>
    <property type="project" value="TreeGrafter"/>
</dbReference>
<dbReference type="EMBL" id="JABUQZ010000001">
    <property type="protein sequence ID" value="NUC73321.1"/>
    <property type="molecule type" value="Genomic_DNA"/>
</dbReference>
<dbReference type="AlphaFoldDB" id="A0A8J8GJM3"/>
<evidence type="ECO:0000313" key="6">
    <source>
        <dbReference type="Proteomes" id="UP000728647"/>
    </source>
</evidence>
<evidence type="ECO:0000256" key="1">
    <source>
        <dbReference type="ARBA" id="ARBA00023002"/>
    </source>
</evidence>
<dbReference type="GO" id="GO:0070967">
    <property type="term" value="F:coenzyme F420 binding"/>
    <property type="evidence" value="ECO:0007669"/>
    <property type="project" value="TreeGrafter"/>
</dbReference>
<evidence type="ECO:0000259" key="3">
    <source>
        <dbReference type="Pfam" id="PF01243"/>
    </source>
</evidence>
<name>A0A8J8GJM3_9EURY</name>
<evidence type="ECO:0000256" key="2">
    <source>
        <dbReference type="SAM" id="MobiDB-lite"/>
    </source>
</evidence>
<dbReference type="Proteomes" id="UP001016761">
    <property type="component" value="Unassembled WGS sequence"/>
</dbReference>
<accession>A0A8J8GJM3</accession>
<comment type="caution">
    <text evidence="4">The sequence shown here is derived from an EMBL/GenBank/DDBJ whole genome shotgun (WGS) entry which is preliminary data.</text>
</comment>
<proteinExistence type="predicted"/>
<dbReference type="PANTHER" id="PTHR35176:SF6">
    <property type="entry name" value="HEME OXYGENASE HI_0854-RELATED"/>
    <property type="match status" value="1"/>
</dbReference>
<dbReference type="InterPro" id="IPR012349">
    <property type="entry name" value="Split_barrel_FMN-bd"/>
</dbReference>
<dbReference type="Pfam" id="PF01243">
    <property type="entry name" value="PNPOx_N"/>
    <property type="match status" value="1"/>
</dbReference>
<gene>
    <name evidence="4" type="ORF">HT576_07480</name>
    <name evidence="5" type="ORF">HTZ84_13535</name>
</gene>
<sequence length="135" mass="15528">MTAIPDAFHDLFEKQTFAHVATLTEDTDPHVTPVWIDYDADDDRLLVNTERGRRKERNVREDPSVGVSMVDPENPYRRLSIIGEVEEVTTEGAREHIDELAQRYTGEDEYGMPIETERVILRIRVDEVVDAQDTS</sequence>
<keyword evidence="1" id="KW-0560">Oxidoreductase</keyword>
<dbReference type="SUPFAM" id="SSF50475">
    <property type="entry name" value="FMN-binding split barrel"/>
    <property type="match status" value="1"/>
</dbReference>
<organism evidence="4 6">
    <name type="scientific">Haloterrigena gelatinilytica</name>
    <dbReference type="NCBI Taxonomy" id="2741724"/>
    <lineage>
        <taxon>Archaea</taxon>
        <taxon>Methanobacteriati</taxon>
        <taxon>Methanobacteriota</taxon>
        <taxon>Stenosarchaea group</taxon>
        <taxon>Halobacteria</taxon>
        <taxon>Halobacteriales</taxon>
        <taxon>Natrialbaceae</taxon>
        <taxon>Haloterrigena</taxon>
    </lineage>
</organism>
<reference evidence="4 7" key="1">
    <citation type="submission" date="2020-06" db="EMBL/GenBank/DDBJ databases">
        <title>Haloterrigena sp. nov., an extremely halophilic archaeon isolated from a saline sediment.</title>
        <authorList>
            <person name="Liu B.-B."/>
        </authorList>
    </citation>
    <scope>NUCLEOTIDE SEQUENCE</scope>
    <source>
        <strain evidence="4">SYSU A121-1</strain>
        <strain evidence="5 7">SYSU A558-1</strain>
    </source>
</reference>
<evidence type="ECO:0000313" key="4">
    <source>
        <dbReference type="EMBL" id="NUB90861.1"/>
    </source>
</evidence>